<sequence>MQNNNRTPRASHTQHTQPTQRRQRGRSSVFAAALLSAVALLPLAAHADKLDDIKKAGVLRVATFDSNPPFGYVDAKSHKIVGLDVDYAKAIADKLGVKLELQPTNPANRIPFLTSKKVDLVLANFTITDERAKQIDFSIPYFSSGQQFLAKKGTLSSADQLSKLRVGADKGTTNEITLREKFPGTTIVAFDDTPFAFAALRAGTVQAITQDGPKLVGLLANVPDKQNYEIPAFTISNDYMGVGVPKGEERLTAFVNDTLRGLEKDGTAVNIYNRWFGPQTSQPLPRLFKIGDKV</sequence>
<dbReference type="Pfam" id="PF00497">
    <property type="entry name" value="SBP_bac_3"/>
    <property type="match status" value="1"/>
</dbReference>
<dbReference type="RefSeq" id="WP_150686022.1">
    <property type="nucleotide sequence ID" value="NZ_CABPSI010000005.1"/>
</dbReference>
<dbReference type="Proteomes" id="UP000333828">
    <property type="component" value="Unassembled WGS sequence"/>
</dbReference>
<dbReference type="InterPro" id="IPR001638">
    <property type="entry name" value="Solute-binding_3/MltF_N"/>
</dbReference>
<dbReference type="PANTHER" id="PTHR30085:SF6">
    <property type="entry name" value="ABC TRANSPORTER GLUTAMINE-BINDING PROTEIN GLNH"/>
    <property type="match status" value="1"/>
</dbReference>
<feature type="domain" description="Solute-binding protein family 3/N-terminal" evidence="6">
    <location>
        <begin position="58"/>
        <end position="279"/>
    </location>
</feature>
<organism evidence="7 8">
    <name type="scientific">Pandoraea iniqua</name>
    <dbReference type="NCBI Taxonomy" id="2508288"/>
    <lineage>
        <taxon>Bacteria</taxon>
        <taxon>Pseudomonadati</taxon>
        <taxon>Pseudomonadota</taxon>
        <taxon>Betaproteobacteria</taxon>
        <taxon>Burkholderiales</taxon>
        <taxon>Burkholderiaceae</taxon>
        <taxon>Pandoraea</taxon>
    </lineage>
</organism>
<proteinExistence type="inferred from homology"/>
<dbReference type="EMBL" id="CABPSI010000005">
    <property type="protein sequence ID" value="VVE49042.1"/>
    <property type="molecule type" value="Genomic_DNA"/>
</dbReference>
<feature type="region of interest" description="Disordered" evidence="4">
    <location>
        <begin position="1"/>
        <end position="25"/>
    </location>
</feature>
<dbReference type="PANTHER" id="PTHR30085">
    <property type="entry name" value="AMINO ACID ABC TRANSPORTER PERMEASE"/>
    <property type="match status" value="1"/>
</dbReference>
<dbReference type="Gene3D" id="3.40.190.10">
    <property type="entry name" value="Periplasmic binding protein-like II"/>
    <property type="match status" value="2"/>
</dbReference>
<keyword evidence="2" id="KW-0813">Transport</keyword>
<dbReference type="GO" id="GO:0006865">
    <property type="term" value="P:amino acid transport"/>
    <property type="evidence" value="ECO:0007669"/>
    <property type="project" value="TreeGrafter"/>
</dbReference>
<keyword evidence="3 5" id="KW-0732">Signal</keyword>
<evidence type="ECO:0000256" key="5">
    <source>
        <dbReference type="SAM" id="SignalP"/>
    </source>
</evidence>
<evidence type="ECO:0000313" key="8">
    <source>
        <dbReference type="Proteomes" id="UP000333828"/>
    </source>
</evidence>
<comment type="similarity">
    <text evidence="1">Belongs to the bacterial solute-binding protein 3 family.</text>
</comment>
<keyword evidence="8" id="KW-1185">Reference proteome</keyword>
<evidence type="ECO:0000256" key="3">
    <source>
        <dbReference type="ARBA" id="ARBA00022729"/>
    </source>
</evidence>
<gene>
    <name evidence="7" type="primary">fliY_3</name>
    <name evidence="7" type="ORF">PIN31115_04558</name>
</gene>
<reference evidence="7 8" key="1">
    <citation type="submission" date="2019-08" db="EMBL/GenBank/DDBJ databases">
        <authorList>
            <person name="Peeters C."/>
        </authorList>
    </citation>
    <scope>NUCLEOTIDE SEQUENCE [LARGE SCALE GENOMIC DNA]</scope>
    <source>
        <strain evidence="7 8">LMG 31115</strain>
    </source>
</reference>
<dbReference type="InterPro" id="IPR051455">
    <property type="entry name" value="Bact_solute-bind_prot3"/>
</dbReference>
<evidence type="ECO:0000313" key="7">
    <source>
        <dbReference type="EMBL" id="VVE49042.1"/>
    </source>
</evidence>
<feature type="compositionally biased region" description="Polar residues" evidence="4">
    <location>
        <begin position="1"/>
        <end position="10"/>
    </location>
</feature>
<dbReference type="CDD" id="cd13689">
    <property type="entry name" value="PBP2_BsGlnH"/>
    <property type="match status" value="1"/>
</dbReference>
<evidence type="ECO:0000256" key="4">
    <source>
        <dbReference type="SAM" id="MobiDB-lite"/>
    </source>
</evidence>
<evidence type="ECO:0000256" key="2">
    <source>
        <dbReference type="ARBA" id="ARBA00022448"/>
    </source>
</evidence>
<dbReference type="GO" id="GO:0005576">
    <property type="term" value="C:extracellular region"/>
    <property type="evidence" value="ECO:0007669"/>
    <property type="project" value="TreeGrafter"/>
</dbReference>
<feature type="compositionally biased region" description="Low complexity" evidence="4">
    <location>
        <begin position="11"/>
        <end position="25"/>
    </location>
</feature>
<accession>A0A5E4YKJ2</accession>
<evidence type="ECO:0000259" key="6">
    <source>
        <dbReference type="SMART" id="SM00062"/>
    </source>
</evidence>
<dbReference type="SUPFAM" id="SSF53850">
    <property type="entry name" value="Periplasmic binding protein-like II"/>
    <property type="match status" value="1"/>
</dbReference>
<name>A0A5E4YKJ2_9BURK</name>
<protein>
    <submittedName>
        <fullName evidence="7">L-cystine-binding protein FliY</fullName>
    </submittedName>
</protein>
<dbReference type="SMART" id="SM00062">
    <property type="entry name" value="PBPb"/>
    <property type="match status" value="1"/>
</dbReference>
<evidence type="ECO:0000256" key="1">
    <source>
        <dbReference type="ARBA" id="ARBA00010333"/>
    </source>
</evidence>
<feature type="signal peptide" evidence="5">
    <location>
        <begin position="1"/>
        <end position="47"/>
    </location>
</feature>
<feature type="chain" id="PRO_5022995093" evidence="5">
    <location>
        <begin position="48"/>
        <end position="294"/>
    </location>
</feature>
<dbReference type="AlphaFoldDB" id="A0A5E4YKJ2"/>